<feature type="region of interest" description="Disordered" evidence="12">
    <location>
        <begin position="189"/>
        <end position="209"/>
    </location>
</feature>
<dbReference type="OMA" id="KMHEPRE"/>
<gene>
    <name evidence="14" type="ORF">NBR_LOCUS16828</name>
</gene>
<proteinExistence type="predicted"/>
<dbReference type="GO" id="GO:0005886">
    <property type="term" value="C:plasma membrane"/>
    <property type="evidence" value="ECO:0007669"/>
    <property type="project" value="UniProtKB-SubCell"/>
</dbReference>
<evidence type="ECO:0000256" key="2">
    <source>
        <dbReference type="ARBA" id="ARBA00004651"/>
    </source>
</evidence>
<keyword evidence="3" id="KW-0813">Transport</keyword>
<dbReference type="Proteomes" id="UP000271162">
    <property type="component" value="Unassembled WGS sequence"/>
</dbReference>
<evidence type="ECO:0000256" key="12">
    <source>
        <dbReference type="SAM" id="MobiDB-lite"/>
    </source>
</evidence>
<keyword evidence="11" id="KW-0407">Ion channel</keyword>
<keyword evidence="9" id="KW-0406">Ion transport</keyword>
<reference evidence="14 15" key="2">
    <citation type="submission" date="2018-11" db="EMBL/GenBank/DDBJ databases">
        <authorList>
            <consortium name="Pathogen Informatics"/>
        </authorList>
    </citation>
    <scope>NUCLEOTIDE SEQUENCE [LARGE SCALE GENOMIC DNA]</scope>
</reference>
<organism evidence="16">
    <name type="scientific">Nippostrongylus brasiliensis</name>
    <name type="common">Rat hookworm</name>
    <dbReference type="NCBI Taxonomy" id="27835"/>
    <lineage>
        <taxon>Eukaryota</taxon>
        <taxon>Metazoa</taxon>
        <taxon>Ecdysozoa</taxon>
        <taxon>Nematoda</taxon>
        <taxon>Chromadorea</taxon>
        <taxon>Rhabditida</taxon>
        <taxon>Rhabditina</taxon>
        <taxon>Rhabditomorpha</taxon>
        <taxon>Strongyloidea</taxon>
        <taxon>Heligmosomidae</taxon>
        <taxon>Nippostrongylus</taxon>
    </lineage>
</organism>
<evidence type="ECO:0000256" key="11">
    <source>
        <dbReference type="ARBA" id="ARBA00023303"/>
    </source>
</evidence>
<evidence type="ECO:0000256" key="10">
    <source>
        <dbReference type="ARBA" id="ARBA00023136"/>
    </source>
</evidence>
<dbReference type="PANTHER" id="PTHR11893:SF14">
    <property type="entry name" value="INNEXIN-10"/>
    <property type="match status" value="1"/>
</dbReference>
<evidence type="ECO:0000256" key="8">
    <source>
        <dbReference type="ARBA" id="ARBA00022989"/>
    </source>
</evidence>
<dbReference type="AlphaFoldDB" id="A0A0N4YIS3"/>
<evidence type="ECO:0000256" key="3">
    <source>
        <dbReference type="ARBA" id="ARBA00022448"/>
    </source>
</evidence>
<keyword evidence="6" id="KW-0303">Gap junction</keyword>
<feature type="transmembrane region" description="Helical" evidence="13">
    <location>
        <begin position="47"/>
        <end position="75"/>
    </location>
</feature>
<dbReference type="GO" id="GO:0005243">
    <property type="term" value="F:gap junction channel activity"/>
    <property type="evidence" value="ECO:0007669"/>
    <property type="project" value="TreeGrafter"/>
</dbReference>
<evidence type="ECO:0000256" key="5">
    <source>
        <dbReference type="ARBA" id="ARBA00022692"/>
    </source>
</evidence>
<evidence type="ECO:0000256" key="6">
    <source>
        <dbReference type="ARBA" id="ARBA00022868"/>
    </source>
</evidence>
<name>A0A0N4YIS3_NIPBR</name>
<dbReference type="Pfam" id="PF00876">
    <property type="entry name" value="Innexin"/>
    <property type="match status" value="1"/>
</dbReference>
<evidence type="ECO:0000256" key="7">
    <source>
        <dbReference type="ARBA" id="ARBA00022949"/>
    </source>
</evidence>
<keyword evidence="7" id="KW-0965">Cell junction</keyword>
<dbReference type="WBParaSite" id="NBR_0001682701-mRNA-1">
    <property type="protein sequence ID" value="NBR_0001682701-mRNA-1"/>
    <property type="gene ID" value="NBR_0001682701"/>
</dbReference>
<dbReference type="GO" id="GO:0034220">
    <property type="term" value="P:monoatomic ion transmembrane transport"/>
    <property type="evidence" value="ECO:0007669"/>
    <property type="project" value="UniProtKB-KW"/>
</dbReference>
<sequence length="209" mass="24061">MHEVVERAKDSANVEEEVRLKNINILARHLQNALRFKRRMERKKVRFLMLFVSAAVTFVSWFFLLLCPCFSRWFIEQHLELSSLDHYGTEATQSATNVHKFVYEYLRRDGVFVLRMVSAHAGIIFGTDLILELWKTFYGIEKTAITPLTPNGDDPLQNELKSATAIRNRKKSSNLMAILEAGDIQTALMPITPENDEKRGNDSDDDGKR</sequence>
<reference evidence="16" key="1">
    <citation type="submission" date="2017-02" db="UniProtKB">
        <authorList>
            <consortium name="WormBaseParasite"/>
        </authorList>
    </citation>
    <scope>IDENTIFICATION</scope>
</reference>
<dbReference type="GO" id="GO:0005921">
    <property type="term" value="C:gap junction"/>
    <property type="evidence" value="ECO:0007669"/>
    <property type="project" value="UniProtKB-SubCell"/>
</dbReference>
<keyword evidence="4" id="KW-1003">Cell membrane</keyword>
<evidence type="ECO:0000256" key="9">
    <source>
        <dbReference type="ARBA" id="ARBA00023065"/>
    </source>
</evidence>
<keyword evidence="10 13" id="KW-0472">Membrane</keyword>
<evidence type="ECO:0000256" key="1">
    <source>
        <dbReference type="ARBA" id="ARBA00004610"/>
    </source>
</evidence>
<accession>A0A0N4YIS3</accession>
<evidence type="ECO:0000313" key="14">
    <source>
        <dbReference type="EMBL" id="VDL80423.1"/>
    </source>
</evidence>
<dbReference type="InterPro" id="IPR000990">
    <property type="entry name" value="Innexin"/>
</dbReference>
<keyword evidence="5 13" id="KW-0812">Transmembrane</keyword>
<dbReference type="EMBL" id="UYSL01022416">
    <property type="protein sequence ID" value="VDL80423.1"/>
    <property type="molecule type" value="Genomic_DNA"/>
</dbReference>
<evidence type="ECO:0000313" key="15">
    <source>
        <dbReference type="Proteomes" id="UP000271162"/>
    </source>
</evidence>
<keyword evidence="15" id="KW-1185">Reference proteome</keyword>
<evidence type="ECO:0000256" key="13">
    <source>
        <dbReference type="SAM" id="Phobius"/>
    </source>
</evidence>
<evidence type="ECO:0000313" key="16">
    <source>
        <dbReference type="WBParaSite" id="NBR_0001682701-mRNA-1"/>
    </source>
</evidence>
<feature type="compositionally biased region" description="Basic and acidic residues" evidence="12">
    <location>
        <begin position="195"/>
        <end position="209"/>
    </location>
</feature>
<dbReference type="PANTHER" id="PTHR11893">
    <property type="entry name" value="INNEXIN"/>
    <property type="match status" value="1"/>
</dbReference>
<comment type="subcellular location">
    <subcellularLocation>
        <location evidence="1">Cell junction</location>
        <location evidence="1">Gap junction</location>
    </subcellularLocation>
    <subcellularLocation>
        <location evidence="2">Cell membrane</location>
        <topology evidence="2">Multi-pass membrane protein</topology>
    </subcellularLocation>
</comment>
<keyword evidence="8 13" id="KW-1133">Transmembrane helix</keyword>
<protein>
    <submittedName>
        <fullName evidence="16">Innexin</fullName>
    </submittedName>
</protein>
<evidence type="ECO:0000256" key="4">
    <source>
        <dbReference type="ARBA" id="ARBA00022475"/>
    </source>
</evidence>